<dbReference type="PIRSF" id="PIRSF032572">
    <property type="entry name" value="MUB"/>
    <property type="match status" value="1"/>
</dbReference>
<evidence type="ECO:0000313" key="10">
    <source>
        <dbReference type="Proteomes" id="UP001154282"/>
    </source>
</evidence>
<dbReference type="InterPro" id="IPR029071">
    <property type="entry name" value="Ubiquitin-like_domsf"/>
</dbReference>
<accession>A0AAV0NHG4</accession>
<evidence type="ECO:0000313" key="9">
    <source>
        <dbReference type="EMBL" id="CAI0457853.1"/>
    </source>
</evidence>
<evidence type="ECO:0000256" key="1">
    <source>
        <dbReference type="ARBA" id="ARBA00002929"/>
    </source>
</evidence>
<keyword evidence="4 7" id="KW-0472">Membrane</keyword>
<name>A0AAV0NHG4_9ROSI</name>
<feature type="domain" description="UBL3-like ubiquitin" evidence="8">
    <location>
        <begin position="6"/>
        <end position="134"/>
    </location>
</feature>
<dbReference type="CDD" id="cd01814">
    <property type="entry name" value="Ubl_MUBs_plant"/>
    <property type="match status" value="1"/>
</dbReference>
<dbReference type="InterPro" id="IPR040015">
    <property type="entry name" value="UBL3-like"/>
</dbReference>
<sequence length="136" mass="15111">MPEEDFVELKFRLYDGTDIGPFRYSPASTVAVLKERIVAEWPKGNYSWLLAWFEKMSIAVLDKKNAPKGANDIKLINAGKILENSKTVGQCKAPFGDLQNGVITMHVVVQPSLAKAKTEKKVDDAPRKNLCSCTIL</sequence>
<dbReference type="GO" id="GO:0005886">
    <property type="term" value="C:plasma membrane"/>
    <property type="evidence" value="ECO:0007669"/>
    <property type="project" value="UniProtKB-SubCell"/>
</dbReference>
<gene>
    <name evidence="9" type="ORF">LITE_LOCUS33291</name>
</gene>
<evidence type="ECO:0000256" key="2">
    <source>
        <dbReference type="ARBA" id="ARBA00004193"/>
    </source>
</evidence>
<keyword evidence="10" id="KW-1185">Reference proteome</keyword>
<dbReference type="SUPFAM" id="SSF54236">
    <property type="entry name" value="Ubiquitin-like"/>
    <property type="match status" value="1"/>
</dbReference>
<reference evidence="9" key="1">
    <citation type="submission" date="2022-08" db="EMBL/GenBank/DDBJ databases">
        <authorList>
            <person name="Gutierrez-Valencia J."/>
        </authorList>
    </citation>
    <scope>NUCLEOTIDE SEQUENCE</scope>
</reference>
<dbReference type="InterPro" id="IPR039540">
    <property type="entry name" value="UBL3-like_ubiquitin_dom"/>
</dbReference>
<comment type="subcellular location">
    <subcellularLocation>
        <location evidence="2">Cell membrane</location>
        <topology evidence="2">Lipid-anchor</topology>
    </subcellularLocation>
</comment>
<dbReference type="Gene3D" id="3.10.20.90">
    <property type="entry name" value="Phosphatidylinositol 3-kinase Catalytic Subunit, Chain A, domain 1"/>
    <property type="match status" value="1"/>
</dbReference>
<dbReference type="EMBL" id="CAMGYJ010000008">
    <property type="protein sequence ID" value="CAI0457853.1"/>
    <property type="molecule type" value="Genomic_DNA"/>
</dbReference>
<keyword evidence="6" id="KW-0449">Lipoprotein</keyword>
<dbReference type="PANTHER" id="PTHR13169:SF1">
    <property type="entry name" value="MEMBRANE-ANCHORED UBIQUITIN-FOLD PROTEIN 4"/>
    <property type="match status" value="1"/>
</dbReference>
<evidence type="ECO:0000259" key="8">
    <source>
        <dbReference type="Pfam" id="PF13881"/>
    </source>
</evidence>
<keyword evidence="3 7" id="KW-1003">Cell membrane</keyword>
<proteinExistence type="predicted"/>
<evidence type="ECO:0000256" key="6">
    <source>
        <dbReference type="ARBA" id="ARBA00023288"/>
    </source>
</evidence>
<dbReference type="InterPro" id="IPR017000">
    <property type="entry name" value="MUB"/>
</dbReference>
<comment type="caution">
    <text evidence="9">The sequence shown here is derived from an EMBL/GenBank/DDBJ whole genome shotgun (WGS) entry which is preliminary data.</text>
</comment>
<protein>
    <recommendedName>
        <fullName evidence="7">Membrane-anchored ubiquitin-fold protein</fullName>
    </recommendedName>
</protein>
<evidence type="ECO:0000256" key="5">
    <source>
        <dbReference type="ARBA" id="ARBA00023139"/>
    </source>
</evidence>
<dbReference type="AlphaFoldDB" id="A0AAV0NHG4"/>
<dbReference type="PANTHER" id="PTHR13169">
    <property type="entry name" value="UBIQUITIN-LIKE PROTEIN 3 HCG-1 PROTEIN"/>
    <property type="match status" value="1"/>
</dbReference>
<keyword evidence="5" id="KW-0564">Palmitate</keyword>
<organism evidence="9 10">
    <name type="scientific">Linum tenue</name>
    <dbReference type="NCBI Taxonomy" id="586396"/>
    <lineage>
        <taxon>Eukaryota</taxon>
        <taxon>Viridiplantae</taxon>
        <taxon>Streptophyta</taxon>
        <taxon>Embryophyta</taxon>
        <taxon>Tracheophyta</taxon>
        <taxon>Spermatophyta</taxon>
        <taxon>Magnoliopsida</taxon>
        <taxon>eudicotyledons</taxon>
        <taxon>Gunneridae</taxon>
        <taxon>Pentapetalae</taxon>
        <taxon>rosids</taxon>
        <taxon>fabids</taxon>
        <taxon>Malpighiales</taxon>
        <taxon>Linaceae</taxon>
        <taxon>Linum</taxon>
    </lineage>
</organism>
<dbReference type="Proteomes" id="UP001154282">
    <property type="component" value="Unassembled WGS sequence"/>
</dbReference>
<dbReference type="Pfam" id="PF13881">
    <property type="entry name" value="Rad60-SLD_2"/>
    <property type="match status" value="1"/>
</dbReference>
<evidence type="ECO:0000256" key="4">
    <source>
        <dbReference type="ARBA" id="ARBA00023136"/>
    </source>
</evidence>
<comment type="function">
    <text evidence="1 7">May serve as docking site to facilitate the association of other proteins to the plasma membrane.</text>
</comment>
<evidence type="ECO:0000256" key="7">
    <source>
        <dbReference type="PIRNR" id="PIRNR032572"/>
    </source>
</evidence>
<evidence type="ECO:0000256" key="3">
    <source>
        <dbReference type="ARBA" id="ARBA00022475"/>
    </source>
</evidence>